<dbReference type="AlphaFoldDB" id="R6TWJ1"/>
<sequence length="149" mass="17515">MKRITSLKIDWYDNRLTCADFIVHQVISVYRNKKEIIYNGFNGISKEPQEHEVFPMQPELCEQLFTLLENAEAHNEFEKDYRVMVCDGSAWEMRLRHSDNTVSLIEGTVVFPTHGEEIEKYIRTAIDQAFILIDPMIFGCTVYDEEDEE</sequence>
<gene>
    <name evidence="1" type="ORF">BN580_00164</name>
</gene>
<proteinExistence type="predicted"/>
<dbReference type="EMBL" id="CBFW010000379">
    <property type="protein sequence ID" value="CDC76520.1"/>
    <property type="molecule type" value="Genomic_DNA"/>
</dbReference>
<accession>R6TWJ1</accession>
<organism evidence="1 2">
    <name type="scientific">Candidatus Colimorpha enterica</name>
    <dbReference type="NCBI Taxonomy" id="3083063"/>
    <lineage>
        <taxon>Bacteria</taxon>
        <taxon>Pseudomonadati</taxon>
        <taxon>Bacteroidota</taxon>
        <taxon>Bacteroidia</taxon>
        <taxon>Bacteroidales</taxon>
        <taxon>Candidatus Colimorpha</taxon>
    </lineage>
</organism>
<name>R6TWJ1_9BACT</name>
<reference evidence="1" key="1">
    <citation type="submission" date="2012-11" db="EMBL/GenBank/DDBJ databases">
        <title>Dependencies among metagenomic species, viruses, plasmids and units of genetic variation.</title>
        <authorList>
            <person name="Nielsen H.B."/>
            <person name="Almeida M."/>
            <person name="Juncker A.S."/>
            <person name="Rasmussen S."/>
            <person name="Li J."/>
            <person name="Sunagawa S."/>
            <person name="Plichta D."/>
            <person name="Gautier L."/>
            <person name="Le Chatelier E."/>
            <person name="Peletier E."/>
            <person name="Bonde I."/>
            <person name="Nielsen T."/>
            <person name="Manichanh C."/>
            <person name="Arumugam M."/>
            <person name="Batto J."/>
            <person name="Santos M.B.Q.D."/>
            <person name="Blom N."/>
            <person name="Borruel N."/>
            <person name="Burgdorf K.S."/>
            <person name="Boumezbeur F."/>
            <person name="Casellas F."/>
            <person name="Dore J."/>
            <person name="Guarner F."/>
            <person name="Hansen T."/>
            <person name="Hildebrand F."/>
            <person name="Kaas R.S."/>
            <person name="Kennedy S."/>
            <person name="Kristiansen K."/>
            <person name="Kultima J.R."/>
            <person name="Leonard P."/>
            <person name="Levenez F."/>
            <person name="Lund O."/>
            <person name="Moumen B."/>
            <person name="Le Paslier D."/>
            <person name="Pons N."/>
            <person name="Pedersen O."/>
            <person name="Prifti E."/>
            <person name="Qin J."/>
            <person name="Raes J."/>
            <person name="Tap J."/>
            <person name="Tims S."/>
            <person name="Ussery D.W."/>
            <person name="Yamada T."/>
            <person name="MetaHit consortium"/>
            <person name="Renault P."/>
            <person name="Sicheritz-Ponten T."/>
            <person name="Bork P."/>
            <person name="Wang J."/>
            <person name="Brunak S."/>
            <person name="Ehrlich S.D."/>
        </authorList>
    </citation>
    <scope>NUCLEOTIDE SEQUENCE [LARGE SCALE GENOMIC DNA]</scope>
</reference>
<dbReference type="Proteomes" id="UP000017938">
    <property type="component" value="Unassembled WGS sequence"/>
</dbReference>
<evidence type="ECO:0000313" key="2">
    <source>
        <dbReference type="Proteomes" id="UP000017938"/>
    </source>
</evidence>
<comment type="caution">
    <text evidence="1">The sequence shown here is derived from an EMBL/GenBank/DDBJ whole genome shotgun (WGS) entry which is preliminary data.</text>
</comment>
<dbReference type="STRING" id="1263015.BN580_00164"/>
<protein>
    <submittedName>
        <fullName evidence="1">Uncharacterized protein</fullName>
    </submittedName>
</protein>
<evidence type="ECO:0000313" key="1">
    <source>
        <dbReference type="EMBL" id="CDC76520.1"/>
    </source>
</evidence>